<dbReference type="EMBL" id="LFZS01000001">
    <property type="protein sequence ID" value="ONN56082.1"/>
    <property type="molecule type" value="Genomic_DNA"/>
</dbReference>
<name>A0A1V2V1G6_9GAMM</name>
<dbReference type="Proteomes" id="UP000189376">
    <property type="component" value="Unassembled WGS sequence"/>
</dbReference>
<sequence length="148" mass="16921">MVQSDIFDAIKNIDEVRKIDDLYLVVDENSNSEDPAESIIFEINKKFWAITVNHNFDEIELKVYSYLPDKTIQQRCSNNLSSLKGLEIGTMFAIVNERGYTDGIKLMLYDHSLKESKTNPFFAVLTIVALASGLQYELRKTGVDTYLI</sequence>
<organism evidence="1 2">
    <name type="scientific">Acinetobacter genomosp. 33YU</name>
    <dbReference type="NCBI Taxonomy" id="1675530"/>
    <lineage>
        <taxon>Bacteria</taxon>
        <taxon>Pseudomonadati</taxon>
        <taxon>Pseudomonadota</taxon>
        <taxon>Gammaproteobacteria</taxon>
        <taxon>Moraxellales</taxon>
        <taxon>Moraxellaceae</taxon>
        <taxon>Acinetobacter</taxon>
    </lineage>
</organism>
<dbReference type="RefSeq" id="WP_077168136.1">
    <property type="nucleotide sequence ID" value="NZ_LFZS01000001.1"/>
</dbReference>
<dbReference type="InterPro" id="IPR046297">
    <property type="entry name" value="DUF6334"/>
</dbReference>
<reference evidence="1 2" key="1">
    <citation type="submission" date="2015-07" db="EMBL/GenBank/DDBJ databases">
        <title>Acinetobacter yuneri, a novel member of Acinetobacter calcoaceticus-Acinetobacter baumannii complex isolated from clinical specimen.</title>
        <authorList>
            <person name="Yu Y."/>
        </authorList>
    </citation>
    <scope>NUCLEOTIDE SEQUENCE [LARGE SCALE GENOMIC DNA]</scope>
    <source>
        <strain evidence="1 2">A362</strain>
    </source>
</reference>
<evidence type="ECO:0000313" key="2">
    <source>
        <dbReference type="Proteomes" id="UP000189376"/>
    </source>
</evidence>
<gene>
    <name evidence="1" type="ORF">AC058_00040</name>
</gene>
<proteinExistence type="predicted"/>
<comment type="caution">
    <text evidence="1">The sequence shown here is derived from an EMBL/GenBank/DDBJ whole genome shotgun (WGS) entry which is preliminary data.</text>
</comment>
<keyword evidence="2" id="KW-1185">Reference proteome</keyword>
<protein>
    <submittedName>
        <fullName evidence="1">Uncharacterized protein</fullName>
    </submittedName>
</protein>
<accession>A0A1V2V1G6</accession>
<evidence type="ECO:0000313" key="1">
    <source>
        <dbReference type="EMBL" id="ONN56082.1"/>
    </source>
</evidence>
<dbReference type="Pfam" id="PF19860">
    <property type="entry name" value="DUF6334"/>
    <property type="match status" value="1"/>
</dbReference>
<dbReference type="AlphaFoldDB" id="A0A1V2V1G6"/>